<evidence type="ECO:0000313" key="3">
    <source>
        <dbReference type="Proteomes" id="UP001501752"/>
    </source>
</evidence>
<name>A0ABP9DSH1_9ACTN</name>
<evidence type="ECO:0000256" key="1">
    <source>
        <dbReference type="SAM" id="Phobius"/>
    </source>
</evidence>
<reference evidence="3" key="1">
    <citation type="journal article" date="2019" name="Int. J. Syst. Evol. Microbiol.">
        <title>The Global Catalogue of Microorganisms (GCM) 10K type strain sequencing project: providing services to taxonomists for standard genome sequencing and annotation.</title>
        <authorList>
            <consortium name="The Broad Institute Genomics Platform"/>
            <consortium name="The Broad Institute Genome Sequencing Center for Infectious Disease"/>
            <person name="Wu L."/>
            <person name="Ma J."/>
        </authorList>
    </citation>
    <scope>NUCLEOTIDE SEQUENCE [LARGE SCALE GENOMIC DNA]</scope>
    <source>
        <strain evidence="3">JCM 13006</strain>
    </source>
</reference>
<evidence type="ECO:0000313" key="2">
    <source>
        <dbReference type="EMBL" id="GAA4851846.1"/>
    </source>
</evidence>
<organism evidence="2 3">
    <name type="scientific">Kitasatospora terrestris</name>
    <dbReference type="NCBI Taxonomy" id="258051"/>
    <lineage>
        <taxon>Bacteria</taxon>
        <taxon>Bacillati</taxon>
        <taxon>Actinomycetota</taxon>
        <taxon>Actinomycetes</taxon>
        <taxon>Kitasatosporales</taxon>
        <taxon>Streptomycetaceae</taxon>
        <taxon>Kitasatospora</taxon>
    </lineage>
</organism>
<protein>
    <recommendedName>
        <fullName evidence="4">DUF3040 domain-containing protein</fullName>
    </recommendedName>
</protein>
<comment type="caution">
    <text evidence="2">The sequence shown here is derived from an EMBL/GenBank/DDBJ whole genome shotgun (WGS) entry which is preliminary data.</text>
</comment>
<evidence type="ECO:0008006" key="4">
    <source>
        <dbReference type="Google" id="ProtNLM"/>
    </source>
</evidence>
<keyword evidence="1" id="KW-0472">Membrane</keyword>
<accession>A0ABP9DSH1</accession>
<keyword evidence="1" id="KW-0812">Transmembrane</keyword>
<gene>
    <name evidence="2" type="ORF">GCM10023235_31140</name>
</gene>
<feature type="transmembrane region" description="Helical" evidence="1">
    <location>
        <begin position="62"/>
        <end position="80"/>
    </location>
</feature>
<dbReference type="Proteomes" id="UP001501752">
    <property type="component" value="Unassembled WGS sequence"/>
</dbReference>
<proteinExistence type="predicted"/>
<keyword evidence="3" id="KW-1185">Reference proteome</keyword>
<feature type="transmembrane region" description="Helical" evidence="1">
    <location>
        <begin position="86"/>
        <end position="104"/>
    </location>
</feature>
<keyword evidence="1" id="KW-1133">Transmembrane helix</keyword>
<dbReference type="EMBL" id="BAABIS010000001">
    <property type="protein sequence ID" value="GAA4851846.1"/>
    <property type="molecule type" value="Genomic_DNA"/>
</dbReference>
<sequence length="117" mass="12964">MDTRQDDLRRELDAALQTRKELGPEYEKEIIDSFVARLGGRLDGPVEHRPAPVPEKSRNRRFTIQILSLVMGVPLTAIAVEGAGVVGLLACWLGIVGVNVSSALGERIDRTRRSDWD</sequence>
<dbReference type="RefSeq" id="WP_345697428.1">
    <property type="nucleotide sequence ID" value="NZ_BAABIS010000001.1"/>
</dbReference>